<keyword evidence="2" id="KW-0732">Signal</keyword>
<evidence type="ECO:0008006" key="5">
    <source>
        <dbReference type="Google" id="ProtNLM"/>
    </source>
</evidence>
<gene>
    <name evidence="3" type="ORF">D777_00254</name>
</gene>
<dbReference type="EMBL" id="ANIE01000010">
    <property type="protein sequence ID" value="KEF29749.1"/>
    <property type="molecule type" value="Genomic_DNA"/>
</dbReference>
<evidence type="ECO:0000256" key="2">
    <source>
        <dbReference type="SAM" id="SignalP"/>
    </source>
</evidence>
<feature type="signal peptide" evidence="2">
    <location>
        <begin position="1"/>
        <end position="19"/>
    </location>
</feature>
<dbReference type="STRING" id="1137280.D777_00254"/>
<proteinExistence type="predicted"/>
<comment type="caution">
    <text evidence="3">The sequence shown here is derived from an EMBL/GenBank/DDBJ whole genome shotgun (WGS) entry which is preliminary data.</text>
</comment>
<dbReference type="RefSeq" id="WP_150112671.1">
    <property type="nucleotide sequence ID" value="NZ_ANIE01000010.1"/>
</dbReference>
<feature type="region of interest" description="Disordered" evidence="1">
    <location>
        <begin position="29"/>
        <end position="73"/>
    </location>
</feature>
<dbReference type="SUPFAM" id="SSF49373">
    <property type="entry name" value="Invasin/intimin cell-adhesion fragments"/>
    <property type="match status" value="1"/>
</dbReference>
<dbReference type="InterPro" id="IPR013783">
    <property type="entry name" value="Ig-like_fold"/>
</dbReference>
<dbReference type="AlphaFoldDB" id="A0A072MWD9"/>
<organism evidence="3 4">
    <name type="scientific">Marinobacter nitratireducens</name>
    <dbReference type="NCBI Taxonomy" id="1137280"/>
    <lineage>
        <taxon>Bacteria</taxon>
        <taxon>Pseudomonadati</taxon>
        <taxon>Pseudomonadota</taxon>
        <taxon>Gammaproteobacteria</taxon>
        <taxon>Pseudomonadales</taxon>
        <taxon>Marinobacteraceae</taxon>
        <taxon>Marinobacter</taxon>
    </lineage>
</organism>
<dbReference type="OrthoDB" id="5522233at2"/>
<dbReference type="PROSITE" id="PS51257">
    <property type="entry name" value="PROKAR_LIPOPROTEIN"/>
    <property type="match status" value="1"/>
</dbReference>
<name>A0A072MWD9_9GAMM</name>
<evidence type="ECO:0000313" key="3">
    <source>
        <dbReference type="EMBL" id="KEF29749.1"/>
    </source>
</evidence>
<reference evidence="3 4" key="1">
    <citation type="submission" date="2012-12" db="EMBL/GenBank/DDBJ databases">
        <title>Genome assembly of Marinobacter sp. AK21.</title>
        <authorList>
            <person name="Khatri I."/>
            <person name="Kumar R."/>
            <person name="Vaidya B."/>
            <person name="Subramanian S."/>
            <person name="Pinnaka A."/>
        </authorList>
    </citation>
    <scope>NUCLEOTIDE SEQUENCE [LARGE SCALE GENOMIC DNA]</scope>
    <source>
        <strain evidence="3 4">AK21</strain>
    </source>
</reference>
<feature type="compositionally biased region" description="Gly residues" evidence="1">
    <location>
        <begin position="32"/>
        <end position="41"/>
    </location>
</feature>
<dbReference type="Gene3D" id="2.60.40.10">
    <property type="entry name" value="Immunoglobulins"/>
    <property type="match status" value="1"/>
</dbReference>
<accession>A0A072MWD9</accession>
<dbReference type="Proteomes" id="UP000035057">
    <property type="component" value="Unassembled WGS sequence"/>
</dbReference>
<sequence>MSGKLIARTAAVSFALILAACGGDENSSALAGSGGSSGGTSSGDSSSSGGTGDGDSQQTVTLELGTGSGGSFQSGQMNVSASSLSAGGSTRLDFNVVNASDGNAMYNAAETTATIASLCSSASFDSSITTTSGSFSTTYEAGCAGTDTITARLSNGSTATANITVAAPEIGELEFVSATPDSIALSGNSNGTRPSVSEVTFKLTDKNGNAITTGEDITFSLSTTVGGISLSQTSTVTDEEGLATTRVSAGTVPTVVSVTGTFTPDSGTPIQTTSAPISISATIPDQDSFSVSIENNFLPNARNYDGVTVPITIRAADRNNNRISDAVVNYLTNAGSVQSECILQDGACSIEWISQSPRPDNGIVLILARTVGEESFRDLNSDGVYVAADDQFNTTNDDKGEAFLDRNLNGSRDGDEEYFDYNSNGQYDTANGIYNGTACADDASNCTESLLEITQTARLFMASDSIVISTLTPTPVAIPGEICVQIGGAFRDGSGALVQGPPPGGTSVKYSTTNGALVGPSELTTTTAYRETAITQCVTLEADDTSSSGTLTVEVTPPSPFNDAPFVENISVTD</sequence>
<protein>
    <recommendedName>
        <fullName evidence="5">Big-1 domain-containing protein</fullName>
    </recommendedName>
</protein>
<feature type="chain" id="PRO_5001682052" description="Big-1 domain-containing protein" evidence="2">
    <location>
        <begin position="20"/>
        <end position="574"/>
    </location>
</feature>
<dbReference type="PATRIC" id="fig|1137280.3.peg.3404"/>
<evidence type="ECO:0000256" key="1">
    <source>
        <dbReference type="SAM" id="MobiDB-lite"/>
    </source>
</evidence>
<evidence type="ECO:0000313" key="4">
    <source>
        <dbReference type="Proteomes" id="UP000035057"/>
    </source>
</evidence>
<dbReference type="InterPro" id="IPR008964">
    <property type="entry name" value="Invasin/intimin_cell_adhesion"/>
</dbReference>
<keyword evidence="4" id="KW-1185">Reference proteome</keyword>